<dbReference type="Gene3D" id="1.10.530.10">
    <property type="match status" value="1"/>
</dbReference>
<keyword evidence="5" id="KW-1185">Reference proteome</keyword>
<dbReference type="InterPro" id="IPR023346">
    <property type="entry name" value="Lysozyme-like_dom_sf"/>
</dbReference>
<protein>
    <recommendedName>
        <fullName evidence="3">Transglycosylase SLT domain-containing protein</fullName>
    </recommendedName>
</protein>
<name>A0A2N3Q1Q1_9PROT</name>
<organism evidence="4 5">
    <name type="scientific">Telmatospirillum siberiense</name>
    <dbReference type="NCBI Taxonomy" id="382514"/>
    <lineage>
        <taxon>Bacteria</taxon>
        <taxon>Pseudomonadati</taxon>
        <taxon>Pseudomonadota</taxon>
        <taxon>Alphaproteobacteria</taxon>
        <taxon>Rhodospirillales</taxon>
        <taxon>Rhodospirillaceae</taxon>
        <taxon>Telmatospirillum</taxon>
    </lineage>
</organism>
<dbReference type="Pfam" id="PF01464">
    <property type="entry name" value="SLT"/>
    <property type="match status" value="1"/>
</dbReference>
<dbReference type="Gene3D" id="1.25.40.10">
    <property type="entry name" value="Tetratricopeptide repeat domain"/>
    <property type="match status" value="2"/>
</dbReference>
<evidence type="ECO:0000259" key="3">
    <source>
        <dbReference type="Pfam" id="PF01464"/>
    </source>
</evidence>
<dbReference type="SUPFAM" id="SSF53955">
    <property type="entry name" value="Lysozyme-like"/>
    <property type="match status" value="1"/>
</dbReference>
<dbReference type="InterPro" id="IPR019734">
    <property type="entry name" value="TPR_rpt"/>
</dbReference>
<evidence type="ECO:0000313" key="5">
    <source>
        <dbReference type="Proteomes" id="UP000233293"/>
    </source>
</evidence>
<accession>A0A2N3Q1Q1</accession>
<evidence type="ECO:0000256" key="1">
    <source>
        <dbReference type="ARBA" id="ARBA00009387"/>
    </source>
</evidence>
<feature type="domain" description="Transglycosylase SLT" evidence="3">
    <location>
        <begin position="113"/>
        <end position="239"/>
    </location>
</feature>
<dbReference type="Proteomes" id="UP000233293">
    <property type="component" value="Unassembled WGS sequence"/>
</dbReference>
<proteinExistence type="inferred from homology"/>
<keyword evidence="2" id="KW-1133">Transmembrane helix</keyword>
<dbReference type="EMBL" id="PIUM01000001">
    <property type="protein sequence ID" value="PKU26521.1"/>
    <property type="molecule type" value="Genomic_DNA"/>
</dbReference>
<comment type="caution">
    <text evidence="4">The sequence shown here is derived from an EMBL/GenBank/DDBJ whole genome shotgun (WGS) entry which is preliminary data.</text>
</comment>
<dbReference type="SUPFAM" id="SSF48452">
    <property type="entry name" value="TPR-like"/>
    <property type="match status" value="1"/>
</dbReference>
<keyword evidence="2" id="KW-0472">Membrane</keyword>
<feature type="transmembrane region" description="Helical" evidence="2">
    <location>
        <begin position="80"/>
        <end position="101"/>
    </location>
</feature>
<dbReference type="InterPro" id="IPR011990">
    <property type="entry name" value="TPR-like_helical_dom_sf"/>
</dbReference>
<dbReference type="AlphaFoldDB" id="A0A2N3Q1Q1"/>
<reference evidence="5" key="1">
    <citation type="submission" date="2017-12" db="EMBL/GenBank/DDBJ databases">
        <title>Draft genome sequence of Telmatospirillum siberiense 26-4b1T, an acidotolerant peatland alphaproteobacterium potentially involved in sulfur cycling.</title>
        <authorList>
            <person name="Hausmann B."/>
            <person name="Pjevac P."/>
            <person name="Schreck K."/>
            <person name="Herbold C.W."/>
            <person name="Daims H."/>
            <person name="Wagner M."/>
            <person name="Pester M."/>
            <person name="Loy A."/>
        </authorList>
    </citation>
    <scope>NUCLEOTIDE SEQUENCE [LARGE SCALE GENOMIC DNA]</scope>
    <source>
        <strain evidence="5">26-4b1</strain>
    </source>
</reference>
<dbReference type="InterPro" id="IPR008258">
    <property type="entry name" value="Transglycosylase_SLT_dom_1"/>
</dbReference>
<evidence type="ECO:0000256" key="2">
    <source>
        <dbReference type="SAM" id="Phobius"/>
    </source>
</evidence>
<evidence type="ECO:0000313" key="4">
    <source>
        <dbReference type="EMBL" id="PKU26521.1"/>
    </source>
</evidence>
<sequence length="471" mass="51189">MVRLAERRRPDTAPGRDHLHLEAIQQRCLGGLPRQLRFRPGTVAGTAAQSHRRLFRRHRPLADAGDDDPALRGRRMRQSITLALLGAAFLGAAGTPVRAAAPAREPPSCLVEIAKAEQRHRLPPGLLVSIALVESGRHDAMTGLTTPWPWTINSQGAGHFYDSADDALQETGRLLADGIGVIDVGCMQVDLYHHPHAFRTLAAAFDPETNVDYAARHLLALHHRLGSWPAAAAAYHAGDPAQGLDYAARVLYYWRTLHTTADSAQPVPGNPRRRGFVVTAAPGPLDVASAFFVKKDYAAALAIYRASLQIRPDDQTALLGIAECLGQTGHDEDARFYYERALIAEPRNAVALDGLLRLIDAGPAEKRFPRLLSARQVAPDAAPVHARLAMIEAEHGRLADAVADMASAVRLSPDNATLALNYALLLDRAGNPAAAQAYDAFLRLYRPGNATLSVSLHSIRERQAYLQEHTR</sequence>
<keyword evidence="2" id="KW-0812">Transmembrane</keyword>
<dbReference type="Pfam" id="PF14559">
    <property type="entry name" value="TPR_19"/>
    <property type="match status" value="1"/>
</dbReference>
<gene>
    <name evidence="4" type="ORF">CWS72_01375</name>
</gene>
<dbReference type="SMART" id="SM00028">
    <property type="entry name" value="TPR"/>
    <property type="match status" value="3"/>
</dbReference>
<comment type="similarity">
    <text evidence="1">Belongs to the virb1 family.</text>
</comment>